<dbReference type="GO" id="GO:0051287">
    <property type="term" value="F:NAD binding"/>
    <property type="evidence" value="ECO:0007669"/>
    <property type="project" value="InterPro"/>
</dbReference>
<evidence type="ECO:0000313" key="4">
    <source>
        <dbReference type="Proteomes" id="UP000580910"/>
    </source>
</evidence>
<name>A0A7W3J283_9ACTN</name>
<dbReference type="AlphaFoldDB" id="A0A7W3J283"/>
<sequence>MLFADAPVSGGAMGAEAGTLAILFGGSEAAFTAIEQPFRLMGSELVHCGPVGKGTAFKLARNMLHFISYTATDEALRLAEAASLSLQDLGRVVRHTDAITGGAGAVMHRDNARNLTEDDPWWDIFQLPLGLAGKDLGHALEMAERLGVDVPMARYAQANIGAALGYPTGYRAPDAKPDRVG</sequence>
<dbReference type="Gene3D" id="1.10.1040.10">
    <property type="entry name" value="N-(1-d-carboxylethyl)-l-norvaline Dehydrogenase, domain 2"/>
    <property type="match status" value="1"/>
</dbReference>
<dbReference type="Pfam" id="PF14833">
    <property type="entry name" value="NAD_binding_11"/>
    <property type="match status" value="1"/>
</dbReference>
<dbReference type="EMBL" id="JACGXA010000001">
    <property type="protein sequence ID" value="MBA8804963.1"/>
    <property type="molecule type" value="Genomic_DNA"/>
</dbReference>
<evidence type="ECO:0000259" key="2">
    <source>
        <dbReference type="Pfam" id="PF14833"/>
    </source>
</evidence>
<dbReference type="InterPro" id="IPR013328">
    <property type="entry name" value="6PGD_dom2"/>
</dbReference>
<dbReference type="InterPro" id="IPR029154">
    <property type="entry name" value="HIBADH-like_NADP-bd"/>
</dbReference>
<dbReference type="SUPFAM" id="SSF51735">
    <property type="entry name" value="NAD(P)-binding Rossmann-fold domains"/>
    <property type="match status" value="1"/>
</dbReference>
<reference evidence="3 4" key="1">
    <citation type="submission" date="2020-07" db="EMBL/GenBank/DDBJ databases">
        <title>Sequencing the genomes of 1000 actinobacteria strains.</title>
        <authorList>
            <person name="Klenk H.-P."/>
        </authorList>
    </citation>
    <scope>NUCLEOTIDE SEQUENCE [LARGE SCALE GENOMIC DNA]</scope>
    <source>
        <strain evidence="3 4">DSM 21349</strain>
    </source>
</reference>
<dbReference type="SUPFAM" id="SSF48179">
    <property type="entry name" value="6-phosphogluconate dehydrogenase C-terminal domain-like"/>
    <property type="match status" value="1"/>
</dbReference>
<dbReference type="InterPro" id="IPR008927">
    <property type="entry name" value="6-PGluconate_DH-like_C_sf"/>
</dbReference>
<dbReference type="PANTHER" id="PTHR43060">
    <property type="entry name" value="3-HYDROXYISOBUTYRATE DEHYDROGENASE-LIKE 1, MITOCHONDRIAL-RELATED"/>
    <property type="match status" value="1"/>
</dbReference>
<accession>A0A7W3J283</accession>
<protein>
    <submittedName>
        <fullName evidence="3">3-hydroxyisobutyrate dehydrogenase-like beta-hydroxyacid dehydrogenase</fullName>
    </submittedName>
</protein>
<dbReference type="InterPro" id="IPR006115">
    <property type="entry name" value="6PGDH_NADP-bd"/>
</dbReference>
<dbReference type="Gene3D" id="3.40.50.720">
    <property type="entry name" value="NAD(P)-binding Rossmann-like Domain"/>
    <property type="match status" value="1"/>
</dbReference>
<dbReference type="Proteomes" id="UP000580910">
    <property type="component" value="Unassembled WGS sequence"/>
</dbReference>
<dbReference type="PANTHER" id="PTHR43060:SF15">
    <property type="entry name" value="3-HYDROXYISOBUTYRATE DEHYDROGENASE-LIKE 1, MITOCHONDRIAL-RELATED"/>
    <property type="match status" value="1"/>
</dbReference>
<dbReference type="InterPro" id="IPR036291">
    <property type="entry name" value="NAD(P)-bd_dom_sf"/>
</dbReference>
<evidence type="ECO:0000313" key="3">
    <source>
        <dbReference type="EMBL" id="MBA8804963.1"/>
    </source>
</evidence>
<feature type="domain" description="3-hydroxyisobutyrate dehydrogenase-like NAD-binding" evidence="2">
    <location>
        <begin position="52"/>
        <end position="160"/>
    </location>
</feature>
<dbReference type="GO" id="GO:0050661">
    <property type="term" value="F:NADP binding"/>
    <property type="evidence" value="ECO:0007669"/>
    <property type="project" value="InterPro"/>
</dbReference>
<keyword evidence="4" id="KW-1185">Reference proteome</keyword>
<gene>
    <name evidence="3" type="ORF">FB382_003254</name>
</gene>
<organism evidence="3 4">
    <name type="scientific">Nocardioides ginsengisegetis</name>
    <dbReference type="NCBI Taxonomy" id="661491"/>
    <lineage>
        <taxon>Bacteria</taxon>
        <taxon>Bacillati</taxon>
        <taxon>Actinomycetota</taxon>
        <taxon>Actinomycetes</taxon>
        <taxon>Propionibacteriales</taxon>
        <taxon>Nocardioidaceae</taxon>
        <taxon>Nocardioides</taxon>
    </lineage>
</organism>
<proteinExistence type="predicted"/>
<feature type="domain" description="6-phosphogluconate dehydrogenase NADP-binding" evidence="1">
    <location>
        <begin position="2"/>
        <end position="49"/>
    </location>
</feature>
<comment type="caution">
    <text evidence="3">The sequence shown here is derived from an EMBL/GenBank/DDBJ whole genome shotgun (WGS) entry which is preliminary data.</text>
</comment>
<dbReference type="Pfam" id="PF03446">
    <property type="entry name" value="NAD_binding_2"/>
    <property type="match status" value="1"/>
</dbReference>
<evidence type="ECO:0000259" key="1">
    <source>
        <dbReference type="Pfam" id="PF03446"/>
    </source>
</evidence>